<protein>
    <submittedName>
        <fullName evidence="2">Os03g0164501 protein</fullName>
    </submittedName>
</protein>
<name>A0A0P0VTG6_ORYSJ</name>
<organism evidence="2 3">
    <name type="scientific">Oryza sativa subsp. japonica</name>
    <name type="common">Rice</name>
    <dbReference type="NCBI Taxonomy" id="39947"/>
    <lineage>
        <taxon>Eukaryota</taxon>
        <taxon>Viridiplantae</taxon>
        <taxon>Streptophyta</taxon>
        <taxon>Embryophyta</taxon>
        <taxon>Tracheophyta</taxon>
        <taxon>Spermatophyta</taxon>
        <taxon>Magnoliopsida</taxon>
        <taxon>Liliopsida</taxon>
        <taxon>Poales</taxon>
        <taxon>Poaceae</taxon>
        <taxon>BOP clade</taxon>
        <taxon>Oryzoideae</taxon>
        <taxon>Oryzeae</taxon>
        <taxon>Oryzinae</taxon>
        <taxon>Oryza</taxon>
        <taxon>Oryza sativa</taxon>
    </lineage>
</organism>
<dbReference type="PaxDb" id="39947-A0A0P0VTG6"/>
<feature type="region of interest" description="Disordered" evidence="1">
    <location>
        <begin position="26"/>
        <end position="62"/>
    </location>
</feature>
<accession>A0A0P0VTG6</accession>
<reference evidence="2 3" key="3">
    <citation type="journal article" date="2013" name="Rice">
        <title>Improvement of the Oryza sativa Nipponbare reference genome using next generation sequence and optical map data.</title>
        <authorList>
            <person name="Kawahara Y."/>
            <person name="de la Bastide M."/>
            <person name="Hamilton J.P."/>
            <person name="Kanamori H."/>
            <person name="McCombie W.R."/>
            <person name="Ouyang S."/>
            <person name="Schwartz D.C."/>
            <person name="Tanaka T."/>
            <person name="Wu J."/>
            <person name="Zhou S."/>
            <person name="Childs K.L."/>
            <person name="Davidson R.M."/>
            <person name="Lin H."/>
            <person name="Quesada-Ocampo L."/>
            <person name="Vaillancourt B."/>
            <person name="Sakai H."/>
            <person name="Lee S.S."/>
            <person name="Kim J."/>
            <person name="Numa H."/>
            <person name="Itoh T."/>
            <person name="Buell C.R."/>
            <person name="Matsumoto T."/>
        </authorList>
    </citation>
    <scope>NUCLEOTIDE SEQUENCE [LARGE SCALE GENOMIC DNA]</scope>
    <source>
        <strain evidence="3">cv. Nipponbare</strain>
    </source>
</reference>
<gene>
    <name evidence="2" type="ordered locus">Os03g0164501</name>
    <name evidence="2" type="ORF">OSNPB_030164501</name>
</gene>
<sequence>MEAGGLLRCSAGGYWAGVVGGGLHRSSTSGGLHRCSAGGGGRRNYFPPRMGDGGGTGGEKSNFADESPLSDCLAIGCLGGADRKAQLVSYQFLSDRTPAKSMARFDCYLIVPGTSLHLIVPY</sequence>
<reference evidence="3" key="1">
    <citation type="journal article" date="2005" name="Nature">
        <title>The map-based sequence of the rice genome.</title>
        <authorList>
            <consortium name="International rice genome sequencing project (IRGSP)"/>
            <person name="Matsumoto T."/>
            <person name="Wu J."/>
            <person name="Kanamori H."/>
            <person name="Katayose Y."/>
            <person name="Fujisawa M."/>
            <person name="Namiki N."/>
            <person name="Mizuno H."/>
            <person name="Yamamoto K."/>
            <person name="Antonio B.A."/>
            <person name="Baba T."/>
            <person name="Sakata K."/>
            <person name="Nagamura Y."/>
            <person name="Aoki H."/>
            <person name="Arikawa K."/>
            <person name="Arita K."/>
            <person name="Bito T."/>
            <person name="Chiden Y."/>
            <person name="Fujitsuka N."/>
            <person name="Fukunaka R."/>
            <person name="Hamada M."/>
            <person name="Harada C."/>
            <person name="Hayashi A."/>
            <person name="Hijishita S."/>
            <person name="Honda M."/>
            <person name="Hosokawa S."/>
            <person name="Ichikawa Y."/>
            <person name="Idonuma A."/>
            <person name="Iijima M."/>
            <person name="Ikeda M."/>
            <person name="Ikeno M."/>
            <person name="Ito K."/>
            <person name="Ito S."/>
            <person name="Ito T."/>
            <person name="Ito Y."/>
            <person name="Ito Y."/>
            <person name="Iwabuchi A."/>
            <person name="Kamiya K."/>
            <person name="Karasawa W."/>
            <person name="Kurita K."/>
            <person name="Katagiri S."/>
            <person name="Kikuta A."/>
            <person name="Kobayashi H."/>
            <person name="Kobayashi N."/>
            <person name="Machita K."/>
            <person name="Maehara T."/>
            <person name="Masukawa M."/>
            <person name="Mizubayashi T."/>
            <person name="Mukai Y."/>
            <person name="Nagasaki H."/>
            <person name="Nagata Y."/>
            <person name="Naito S."/>
            <person name="Nakashima M."/>
            <person name="Nakama Y."/>
            <person name="Nakamichi Y."/>
            <person name="Nakamura M."/>
            <person name="Meguro A."/>
            <person name="Negishi M."/>
            <person name="Ohta I."/>
            <person name="Ohta T."/>
            <person name="Okamoto M."/>
            <person name="Ono N."/>
            <person name="Saji S."/>
            <person name="Sakaguchi M."/>
            <person name="Sakai K."/>
            <person name="Shibata M."/>
            <person name="Shimokawa T."/>
            <person name="Song J."/>
            <person name="Takazaki Y."/>
            <person name="Terasawa K."/>
            <person name="Tsugane M."/>
            <person name="Tsuji K."/>
            <person name="Ueda S."/>
            <person name="Waki K."/>
            <person name="Yamagata H."/>
            <person name="Yamamoto M."/>
            <person name="Yamamoto S."/>
            <person name="Yamane H."/>
            <person name="Yoshiki S."/>
            <person name="Yoshihara R."/>
            <person name="Yukawa K."/>
            <person name="Zhong H."/>
            <person name="Yano M."/>
            <person name="Yuan Q."/>
            <person name="Ouyang S."/>
            <person name="Liu J."/>
            <person name="Jones K.M."/>
            <person name="Gansberger K."/>
            <person name="Moffat K."/>
            <person name="Hill J."/>
            <person name="Bera J."/>
            <person name="Fadrosh D."/>
            <person name="Jin S."/>
            <person name="Johri S."/>
            <person name="Kim M."/>
            <person name="Overton L."/>
            <person name="Reardon M."/>
            <person name="Tsitrin T."/>
            <person name="Vuong H."/>
            <person name="Weaver B."/>
            <person name="Ciecko A."/>
            <person name="Tallon L."/>
            <person name="Jackson J."/>
            <person name="Pai G."/>
            <person name="Aken S.V."/>
            <person name="Utterback T."/>
            <person name="Reidmuller S."/>
            <person name="Feldblyum T."/>
            <person name="Hsiao J."/>
            <person name="Zismann V."/>
            <person name="Iobst S."/>
            <person name="de Vazeille A.R."/>
            <person name="Buell C.R."/>
            <person name="Ying K."/>
            <person name="Li Y."/>
            <person name="Lu T."/>
            <person name="Huang Y."/>
            <person name="Zhao Q."/>
            <person name="Feng Q."/>
            <person name="Zhang L."/>
            <person name="Zhu J."/>
            <person name="Weng Q."/>
            <person name="Mu J."/>
            <person name="Lu Y."/>
            <person name="Fan D."/>
            <person name="Liu Y."/>
            <person name="Guan J."/>
            <person name="Zhang Y."/>
            <person name="Yu S."/>
            <person name="Liu X."/>
            <person name="Zhang Y."/>
            <person name="Hong G."/>
            <person name="Han B."/>
            <person name="Choisne N."/>
            <person name="Demange N."/>
            <person name="Orjeda G."/>
            <person name="Samain S."/>
            <person name="Cattolico L."/>
            <person name="Pelletier E."/>
            <person name="Couloux A."/>
            <person name="Segurens B."/>
            <person name="Wincker P."/>
            <person name="D'Hont A."/>
            <person name="Scarpelli C."/>
            <person name="Weissenbach J."/>
            <person name="Salanoubat M."/>
            <person name="Quetier F."/>
            <person name="Yu Y."/>
            <person name="Kim H.R."/>
            <person name="Rambo T."/>
            <person name="Currie J."/>
            <person name="Collura K."/>
            <person name="Luo M."/>
            <person name="Yang T."/>
            <person name="Ammiraju J.S.S."/>
            <person name="Engler F."/>
            <person name="Soderlund C."/>
            <person name="Wing R.A."/>
            <person name="Palmer L.E."/>
            <person name="de la Bastide M."/>
            <person name="Spiegel L."/>
            <person name="Nascimento L."/>
            <person name="Zutavern T."/>
            <person name="O'Shaughnessy A."/>
            <person name="Dike S."/>
            <person name="Dedhia N."/>
            <person name="Preston R."/>
            <person name="Balija V."/>
            <person name="McCombie W.R."/>
            <person name="Chow T."/>
            <person name="Chen H."/>
            <person name="Chung M."/>
            <person name="Chen C."/>
            <person name="Shaw J."/>
            <person name="Wu H."/>
            <person name="Hsiao K."/>
            <person name="Chao Y."/>
            <person name="Chu M."/>
            <person name="Cheng C."/>
            <person name="Hour A."/>
            <person name="Lee P."/>
            <person name="Lin S."/>
            <person name="Lin Y."/>
            <person name="Liou J."/>
            <person name="Liu S."/>
            <person name="Hsing Y."/>
            <person name="Raghuvanshi S."/>
            <person name="Mohanty A."/>
            <person name="Bharti A.K."/>
            <person name="Gaur A."/>
            <person name="Gupta V."/>
            <person name="Kumar D."/>
            <person name="Ravi V."/>
            <person name="Vij S."/>
            <person name="Kapur A."/>
            <person name="Khurana P."/>
            <person name="Khurana P."/>
            <person name="Khurana J.P."/>
            <person name="Tyagi A.K."/>
            <person name="Gaikwad K."/>
            <person name="Singh A."/>
            <person name="Dalal V."/>
            <person name="Srivastava S."/>
            <person name="Dixit A."/>
            <person name="Pal A.K."/>
            <person name="Ghazi I.A."/>
            <person name="Yadav M."/>
            <person name="Pandit A."/>
            <person name="Bhargava A."/>
            <person name="Sureshbabu K."/>
            <person name="Batra K."/>
            <person name="Sharma T.R."/>
            <person name="Mohapatra T."/>
            <person name="Singh N.K."/>
            <person name="Messing J."/>
            <person name="Nelson A.B."/>
            <person name="Fuks G."/>
            <person name="Kavchok S."/>
            <person name="Keizer G."/>
            <person name="Linton E."/>
            <person name="Llaca V."/>
            <person name="Song R."/>
            <person name="Tanyolac B."/>
            <person name="Young S."/>
            <person name="Ho-Il K."/>
            <person name="Hahn J.H."/>
            <person name="Sangsakoo G."/>
            <person name="Vanavichit A."/>
            <person name="de Mattos Luiz.A.T."/>
            <person name="Zimmer P.D."/>
            <person name="Malone G."/>
            <person name="Dellagostin O."/>
            <person name="de Oliveira A.C."/>
            <person name="Bevan M."/>
            <person name="Bancroft I."/>
            <person name="Minx P."/>
            <person name="Cordum H."/>
            <person name="Wilson R."/>
            <person name="Cheng Z."/>
            <person name="Jin W."/>
            <person name="Jiang J."/>
            <person name="Leong S.A."/>
            <person name="Iwama H."/>
            <person name="Gojobori T."/>
            <person name="Itoh T."/>
            <person name="Niimura Y."/>
            <person name="Fujii Y."/>
            <person name="Habara T."/>
            <person name="Sakai H."/>
            <person name="Sato Y."/>
            <person name="Wilson G."/>
            <person name="Kumar K."/>
            <person name="McCouch S."/>
            <person name="Juretic N."/>
            <person name="Hoen D."/>
            <person name="Wright S."/>
            <person name="Bruskiewich R."/>
            <person name="Bureau T."/>
            <person name="Miyao A."/>
            <person name="Hirochika H."/>
            <person name="Nishikawa T."/>
            <person name="Kadowaki K."/>
            <person name="Sugiura M."/>
            <person name="Burr B."/>
            <person name="Sasaki T."/>
        </authorList>
    </citation>
    <scope>NUCLEOTIDE SEQUENCE [LARGE SCALE GENOMIC DNA]</scope>
    <source>
        <strain evidence="3">cv. Nipponbare</strain>
    </source>
</reference>
<proteinExistence type="predicted"/>
<dbReference type="InParanoid" id="A0A0P0VTG6"/>
<keyword evidence="3" id="KW-1185">Reference proteome</keyword>
<evidence type="ECO:0000313" key="2">
    <source>
        <dbReference type="EMBL" id="BAS82453.1"/>
    </source>
</evidence>
<evidence type="ECO:0000256" key="1">
    <source>
        <dbReference type="SAM" id="MobiDB-lite"/>
    </source>
</evidence>
<reference evidence="2 3" key="2">
    <citation type="journal article" date="2013" name="Plant Cell Physiol.">
        <title>Rice Annotation Project Database (RAP-DB): an integrative and interactive database for rice genomics.</title>
        <authorList>
            <person name="Sakai H."/>
            <person name="Lee S.S."/>
            <person name="Tanaka T."/>
            <person name="Numa H."/>
            <person name="Kim J."/>
            <person name="Kawahara Y."/>
            <person name="Wakimoto H."/>
            <person name="Yang C.C."/>
            <person name="Iwamoto M."/>
            <person name="Abe T."/>
            <person name="Yamada Y."/>
            <person name="Muto A."/>
            <person name="Inokuchi H."/>
            <person name="Ikemura T."/>
            <person name="Matsumoto T."/>
            <person name="Sasaki T."/>
            <person name="Itoh T."/>
        </authorList>
    </citation>
    <scope>NUCLEOTIDE SEQUENCE [LARGE SCALE GENOMIC DNA]</scope>
    <source>
        <strain evidence="3">cv. Nipponbare</strain>
    </source>
</reference>
<dbReference type="EMBL" id="AP014959">
    <property type="protein sequence ID" value="BAS82453.1"/>
    <property type="molecule type" value="Genomic_DNA"/>
</dbReference>
<evidence type="ECO:0000313" key="3">
    <source>
        <dbReference type="Proteomes" id="UP000059680"/>
    </source>
</evidence>
<dbReference type="Proteomes" id="UP000059680">
    <property type="component" value="Chromosome 3"/>
</dbReference>
<dbReference type="AlphaFoldDB" id="A0A0P0VTG6"/>